<dbReference type="InterPro" id="IPR017996">
    <property type="entry name" value="MRJP/yellow-related"/>
</dbReference>
<keyword evidence="7" id="KW-0325">Glycoprotein</keyword>
<dbReference type="PANTHER" id="PTHR10009:SF14">
    <property type="entry name" value="PROTEIN YELLOW"/>
    <property type="match status" value="1"/>
</dbReference>
<comment type="similarity">
    <text evidence="3">Belongs to the major royal jelly protein family.</text>
</comment>
<evidence type="ECO:0000313" key="10">
    <source>
        <dbReference type="Proteomes" id="UP001458880"/>
    </source>
</evidence>
<dbReference type="Pfam" id="PF03022">
    <property type="entry name" value="MRJP"/>
    <property type="match status" value="2"/>
</dbReference>
<dbReference type="Proteomes" id="UP001458880">
    <property type="component" value="Unassembled WGS sequence"/>
</dbReference>
<gene>
    <name evidence="9" type="ORF">QE152_g25129</name>
</gene>
<evidence type="ECO:0000256" key="1">
    <source>
        <dbReference type="ARBA" id="ARBA00002855"/>
    </source>
</evidence>
<dbReference type="EMBL" id="JASPKY010000269">
    <property type="protein sequence ID" value="KAK9712043.1"/>
    <property type="molecule type" value="Genomic_DNA"/>
</dbReference>
<feature type="chain" id="PRO_5043318053" description="Protein yellow" evidence="8">
    <location>
        <begin position="20"/>
        <end position="421"/>
    </location>
</feature>
<keyword evidence="5" id="KW-0964">Secreted</keyword>
<name>A0AAW1K2N3_POPJA</name>
<keyword evidence="10" id="KW-1185">Reference proteome</keyword>
<keyword evidence="6 8" id="KW-0732">Signal</keyword>
<proteinExistence type="inferred from homology"/>
<evidence type="ECO:0000256" key="6">
    <source>
        <dbReference type="ARBA" id="ARBA00022729"/>
    </source>
</evidence>
<reference evidence="9 10" key="1">
    <citation type="journal article" date="2024" name="BMC Genomics">
        <title>De novo assembly and annotation of Popillia japonica's genome with initial clues to its potential as an invasive pest.</title>
        <authorList>
            <person name="Cucini C."/>
            <person name="Boschi S."/>
            <person name="Funari R."/>
            <person name="Cardaioli E."/>
            <person name="Iannotti N."/>
            <person name="Marturano G."/>
            <person name="Paoli F."/>
            <person name="Bruttini M."/>
            <person name="Carapelli A."/>
            <person name="Frati F."/>
            <person name="Nardi F."/>
        </authorList>
    </citation>
    <scope>NUCLEOTIDE SEQUENCE [LARGE SCALE GENOMIC DNA]</scope>
    <source>
        <strain evidence="9">DMR45628</strain>
    </source>
</reference>
<evidence type="ECO:0000256" key="5">
    <source>
        <dbReference type="ARBA" id="ARBA00022525"/>
    </source>
</evidence>
<dbReference type="Gene3D" id="2.120.10.30">
    <property type="entry name" value="TolB, C-terminal domain"/>
    <property type="match status" value="1"/>
</dbReference>
<evidence type="ECO:0000256" key="7">
    <source>
        <dbReference type="ARBA" id="ARBA00023180"/>
    </source>
</evidence>
<comment type="subcellular location">
    <subcellularLocation>
        <location evidence="2">Secreted</location>
    </subcellularLocation>
</comment>
<accession>A0AAW1K2N3</accession>
<comment type="caution">
    <text evidence="9">The sequence shown here is derived from an EMBL/GenBank/DDBJ whole genome shotgun (WGS) entry which is preliminary data.</text>
</comment>
<protein>
    <recommendedName>
        <fullName evidence="4">Protein yellow</fullName>
    </recommendedName>
</protein>
<dbReference type="PRINTS" id="PR01366">
    <property type="entry name" value="ROYALJELLY"/>
</dbReference>
<evidence type="ECO:0000256" key="3">
    <source>
        <dbReference type="ARBA" id="ARBA00009127"/>
    </source>
</evidence>
<dbReference type="PANTHER" id="PTHR10009">
    <property type="entry name" value="PROTEIN YELLOW-RELATED"/>
    <property type="match status" value="1"/>
</dbReference>
<dbReference type="InterPro" id="IPR011042">
    <property type="entry name" value="6-blade_b-propeller_TolB-like"/>
</dbReference>
<sequence length="421" mass="48568">MQNHLVICILVLVLSTTTATFILEEKFSWKILDFLFPSRTLREYALARELFIPENNLPVGIEVWNDKLFVTVPRWRQGVPATLNYISLTHTIKSPPLIPYPSWEANELGNCESGLTTVYRIKVDNCDRLWVLDTGTFGIENTTTQLCPYALNVFDLKTNTRIRRYKLRDEDTNEDSFIANIAVDEGADCSDTFAYMSDELGYGLIVYSWAENKSWRFTHSYFRPDPLAGDFNIGGLNFQWDSEGIFGMSLTPKQTDGSRIFIFSPLASNREFAISTLILRNESRVSDSYYDFIPLNDRGPNFHVTARVMDEYGIHFFNLIDKNAVGCWNYHNPHQQGFFDVVDYDNEALIFPGFFDVVDYDNEALIFPADVKIDQYRNLWVISDRMPNFLLSSLDYGDYNFRIFSAPINVLIKSTVCDLYI</sequence>
<evidence type="ECO:0000256" key="4">
    <source>
        <dbReference type="ARBA" id="ARBA00014360"/>
    </source>
</evidence>
<feature type="signal peptide" evidence="8">
    <location>
        <begin position="1"/>
        <end position="19"/>
    </location>
</feature>
<evidence type="ECO:0000313" key="9">
    <source>
        <dbReference type="EMBL" id="KAK9712043.1"/>
    </source>
</evidence>
<dbReference type="GO" id="GO:0005576">
    <property type="term" value="C:extracellular region"/>
    <property type="evidence" value="ECO:0007669"/>
    <property type="project" value="UniProtKB-SubCell"/>
</dbReference>
<dbReference type="AlphaFoldDB" id="A0AAW1K2N3"/>
<comment type="function">
    <text evidence="1">Controls the pigmentation pattern of the adult cuticle and larval mouth parts.</text>
</comment>
<organism evidence="9 10">
    <name type="scientific">Popillia japonica</name>
    <name type="common">Japanese beetle</name>
    <dbReference type="NCBI Taxonomy" id="7064"/>
    <lineage>
        <taxon>Eukaryota</taxon>
        <taxon>Metazoa</taxon>
        <taxon>Ecdysozoa</taxon>
        <taxon>Arthropoda</taxon>
        <taxon>Hexapoda</taxon>
        <taxon>Insecta</taxon>
        <taxon>Pterygota</taxon>
        <taxon>Neoptera</taxon>
        <taxon>Endopterygota</taxon>
        <taxon>Coleoptera</taxon>
        <taxon>Polyphaga</taxon>
        <taxon>Scarabaeiformia</taxon>
        <taxon>Scarabaeidae</taxon>
        <taxon>Rutelinae</taxon>
        <taxon>Popillia</taxon>
    </lineage>
</organism>
<evidence type="ECO:0000256" key="8">
    <source>
        <dbReference type="SAM" id="SignalP"/>
    </source>
</evidence>
<evidence type="ECO:0000256" key="2">
    <source>
        <dbReference type="ARBA" id="ARBA00004613"/>
    </source>
</evidence>